<evidence type="ECO:0000313" key="2">
    <source>
        <dbReference type="Proteomes" id="UP000073492"/>
    </source>
</evidence>
<protein>
    <submittedName>
        <fullName evidence="1">Uncharacterized protein</fullName>
    </submittedName>
</protein>
<keyword evidence="2" id="KW-1185">Reference proteome</keyword>
<dbReference type="AlphaFoldDB" id="A0A139IH72"/>
<evidence type="ECO:0000313" key="1">
    <source>
        <dbReference type="EMBL" id="KXT14091.1"/>
    </source>
</evidence>
<feature type="non-terminal residue" evidence="1">
    <location>
        <position position="1"/>
    </location>
</feature>
<accession>A0A139IH72</accession>
<proteinExistence type="predicted"/>
<name>A0A139IH72_9PEZI</name>
<comment type="caution">
    <text evidence="1">The sequence shown here is derived from an EMBL/GenBank/DDBJ whole genome shotgun (WGS) entry which is preliminary data.</text>
</comment>
<dbReference type="EMBL" id="LFZO01000094">
    <property type="protein sequence ID" value="KXT14091.1"/>
    <property type="molecule type" value="Genomic_DNA"/>
</dbReference>
<organism evidence="1 2">
    <name type="scientific">Pseudocercospora musae</name>
    <dbReference type="NCBI Taxonomy" id="113226"/>
    <lineage>
        <taxon>Eukaryota</taxon>
        <taxon>Fungi</taxon>
        <taxon>Dikarya</taxon>
        <taxon>Ascomycota</taxon>
        <taxon>Pezizomycotina</taxon>
        <taxon>Dothideomycetes</taxon>
        <taxon>Dothideomycetidae</taxon>
        <taxon>Mycosphaerellales</taxon>
        <taxon>Mycosphaerellaceae</taxon>
        <taxon>Pseudocercospora</taxon>
    </lineage>
</organism>
<sequence>LPIRLELERHERYLLPLDAAAESIRMLAHVDVLTSKGREVKYLDRHEIAALP</sequence>
<gene>
    <name evidence="1" type="ORF">AC579_790</name>
</gene>
<reference evidence="1 2" key="1">
    <citation type="submission" date="2015-07" db="EMBL/GenBank/DDBJ databases">
        <title>Comparative genomics of the Sigatoka disease complex on banana suggests a link between parallel evolutionary changes in Pseudocercospora fijiensis and Pseudocercospora eumusae and increased virulence on the banana host.</title>
        <authorList>
            <person name="Chang T.-C."/>
            <person name="Salvucci A."/>
            <person name="Crous P.W."/>
            <person name="Stergiopoulos I."/>
        </authorList>
    </citation>
    <scope>NUCLEOTIDE SEQUENCE [LARGE SCALE GENOMIC DNA]</scope>
    <source>
        <strain evidence="1 2">CBS 116634</strain>
    </source>
</reference>
<dbReference type="Proteomes" id="UP000073492">
    <property type="component" value="Unassembled WGS sequence"/>
</dbReference>